<dbReference type="Gene3D" id="3.40.30.10">
    <property type="entry name" value="Glutaredoxin"/>
    <property type="match status" value="1"/>
</dbReference>
<evidence type="ECO:0000256" key="1">
    <source>
        <dbReference type="ARBA" id="ARBA00004196"/>
    </source>
</evidence>
<dbReference type="Pfam" id="PF00578">
    <property type="entry name" value="AhpC-TSA"/>
    <property type="match status" value="1"/>
</dbReference>
<proteinExistence type="predicted"/>
<dbReference type="RefSeq" id="WP_189627915.1">
    <property type="nucleotide sequence ID" value="NZ_BNAF01000017.1"/>
</dbReference>
<dbReference type="InterPro" id="IPR000866">
    <property type="entry name" value="AhpC/TSA"/>
</dbReference>
<dbReference type="SUPFAM" id="SSF52833">
    <property type="entry name" value="Thioredoxin-like"/>
    <property type="match status" value="1"/>
</dbReference>
<sequence length="392" mass="44690">MYRTKRKWNTGHLTVVLLLVALNVHSQDVIFKGNTGSNKYDGYSVILYHYDRSEKAVQAEGKIHDGKFEISAPYYGPGEYLFQNGYELALKRRPPAFAILVDKPGEVIIDANMEALNKSITSGSAPQLVKAEFEQALEKKKGTFWKQMRRKYGSAMVDDPETYEQDAKFPEFVQEWQNFEKQEAPKIKGAILLSFAKRYPNSMAIPRLANDHTLGADMQQQIYSLLGTENQLSRYGKKLLAAVRTTRMSAEGTKLPNFSLPRADGTSVSLDEMLQGKRYLLIDFWASWCAPCRAEFPGMKALYSRYKDRGFEIWGISTDNSKEKWLAALEQERPDWPQTWEGGIPPDKKASGNFFYVPYLPSTYLLDAQGKIVARDLRGQELEKKLSNLFNK</sequence>
<dbReference type="InterPro" id="IPR017937">
    <property type="entry name" value="Thioredoxin_CS"/>
</dbReference>
<dbReference type="InterPro" id="IPR013766">
    <property type="entry name" value="Thioredoxin_domain"/>
</dbReference>
<dbReference type="EMBL" id="BNAF01000017">
    <property type="protein sequence ID" value="GHE48070.1"/>
    <property type="molecule type" value="Genomic_DNA"/>
</dbReference>
<comment type="subcellular location">
    <subcellularLocation>
        <location evidence="1">Cell envelope</location>
    </subcellularLocation>
</comment>
<evidence type="ECO:0000313" key="6">
    <source>
        <dbReference type="EMBL" id="GHE48070.1"/>
    </source>
</evidence>
<dbReference type="PANTHER" id="PTHR42852:SF6">
    <property type="entry name" value="THIOL:DISULFIDE INTERCHANGE PROTEIN DSBE"/>
    <property type="match status" value="1"/>
</dbReference>
<evidence type="ECO:0000313" key="7">
    <source>
        <dbReference type="Proteomes" id="UP000620550"/>
    </source>
</evidence>
<dbReference type="PROSITE" id="PS51352">
    <property type="entry name" value="THIOREDOXIN_2"/>
    <property type="match status" value="1"/>
</dbReference>
<dbReference type="PROSITE" id="PS00194">
    <property type="entry name" value="THIOREDOXIN_1"/>
    <property type="match status" value="1"/>
</dbReference>
<comment type="caution">
    <text evidence="6">The sequence shown here is derived from an EMBL/GenBank/DDBJ whole genome shotgun (WGS) entry which is preliminary data.</text>
</comment>
<keyword evidence="3" id="KW-1015">Disulfide bond</keyword>
<dbReference type="CDD" id="cd02966">
    <property type="entry name" value="TlpA_like_family"/>
    <property type="match status" value="1"/>
</dbReference>
<evidence type="ECO:0000256" key="3">
    <source>
        <dbReference type="ARBA" id="ARBA00023157"/>
    </source>
</evidence>
<evidence type="ECO:0000259" key="5">
    <source>
        <dbReference type="PROSITE" id="PS51352"/>
    </source>
</evidence>
<evidence type="ECO:0000256" key="4">
    <source>
        <dbReference type="ARBA" id="ARBA00023284"/>
    </source>
</evidence>
<evidence type="ECO:0000256" key="2">
    <source>
        <dbReference type="ARBA" id="ARBA00022748"/>
    </source>
</evidence>
<feature type="domain" description="Thioredoxin" evidence="5">
    <location>
        <begin position="249"/>
        <end position="392"/>
    </location>
</feature>
<keyword evidence="2" id="KW-0201">Cytochrome c-type biogenesis</keyword>
<dbReference type="PANTHER" id="PTHR42852">
    <property type="entry name" value="THIOL:DISULFIDE INTERCHANGE PROTEIN DSBE"/>
    <property type="match status" value="1"/>
</dbReference>
<organism evidence="6 7">
    <name type="scientific">Sphingobacterium griseoflavum</name>
    <dbReference type="NCBI Taxonomy" id="1474952"/>
    <lineage>
        <taxon>Bacteria</taxon>
        <taxon>Pseudomonadati</taxon>
        <taxon>Bacteroidota</taxon>
        <taxon>Sphingobacteriia</taxon>
        <taxon>Sphingobacteriales</taxon>
        <taxon>Sphingobacteriaceae</taxon>
        <taxon>Sphingobacterium</taxon>
    </lineage>
</organism>
<keyword evidence="4" id="KW-0676">Redox-active center</keyword>
<keyword evidence="7" id="KW-1185">Reference proteome</keyword>
<gene>
    <name evidence="6" type="ORF">GCM10017764_33910</name>
</gene>
<reference evidence="7" key="1">
    <citation type="journal article" date="2019" name="Int. J. Syst. Evol. Microbiol.">
        <title>The Global Catalogue of Microorganisms (GCM) 10K type strain sequencing project: providing services to taxonomists for standard genome sequencing and annotation.</title>
        <authorList>
            <consortium name="The Broad Institute Genomics Platform"/>
            <consortium name="The Broad Institute Genome Sequencing Center for Infectious Disease"/>
            <person name="Wu L."/>
            <person name="Ma J."/>
        </authorList>
    </citation>
    <scope>NUCLEOTIDE SEQUENCE [LARGE SCALE GENOMIC DNA]</scope>
    <source>
        <strain evidence="7">CGMCC 1.12966</strain>
    </source>
</reference>
<dbReference type="InterPro" id="IPR050553">
    <property type="entry name" value="Thioredoxin_ResA/DsbE_sf"/>
</dbReference>
<dbReference type="InterPro" id="IPR036249">
    <property type="entry name" value="Thioredoxin-like_sf"/>
</dbReference>
<accession>A0ABQ3I159</accession>
<name>A0ABQ3I159_9SPHI</name>
<dbReference type="Proteomes" id="UP000620550">
    <property type="component" value="Unassembled WGS sequence"/>
</dbReference>
<protein>
    <recommendedName>
        <fullName evidence="5">Thioredoxin domain-containing protein</fullName>
    </recommendedName>
</protein>